<sequence length="123" mass="13410">MPLALTPTFCRSASSDGTEARIFDPTKCRSNSQAQFSLARLPRHGMIKYRGTLPNNSPSSLFRLFREATAQQGSRENRAPVAGGSISNHRLTGGFPVPAHNVSLGCQVARLRQSQARTLFRPA</sequence>
<comment type="caution">
    <text evidence="1">The sequence shown here is derived from an EMBL/GenBank/DDBJ whole genome shotgun (WGS) entry which is preliminary data.</text>
</comment>
<evidence type="ECO:0000313" key="1">
    <source>
        <dbReference type="EMBL" id="KAH6627437.1"/>
    </source>
</evidence>
<name>A0ACB7P4B0_9PEZI</name>
<reference evidence="1 2" key="1">
    <citation type="journal article" date="2021" name="Nat. Commun.">
        <title>Genetic determinants of endophytism in the Arabidopsis root mycobiome.</title>
        <authorList>
            <person name="Mesny F."/>
            <person name="Miyauchi S."/>
            <person name="Thiergart T."/>
            <person name="Pickel B."/>
            <person name="Atanasova L."/>
            <person name="Karlsson M."/>
            <person name="Huettel B."/>
            <person name="Barry K.W."/>
            <person name="Haridas S."/>
            <person name="Chen C."/>
            <person name="Bauer D."/>
            <person name="Andreopoulos W."/>
            <person name="Pangilinan J."/>
            <person name="LaButti K."/>
            <person name="Riley R."/>
            <person name="Lipzen A."/>
            <person name="Clum A."/>
            <person name="Drula E."/>
            <person name="Henrissat B."/>
            <person name="Kohler A."/>
            <person name="Grigoriev I.V."/>
            <person name="Martin F.M."/>
            <person name="Hacquard S."/>
        </authorList>
    </citation>
    <scope>NUCLEOTIDE SEQUENCE [LARGE SCALE GENOMIC DNA]</scope>
    <source>
        <strain evidence="1 2">MPI-SDFR-AT-0079</strain>
    </source>
</reference>
<proteinExistence type="predicted"/>
<accession>A0ACB7P4B0</accession>
<dbReference type="EMBL" id="JAGIZQ010000005">
    <property type="protein sequence ID" value="KAH6627437.1"/>
    <property type="molecule type" value="Genomic_DNA"/>
</dbReference>
<protein>
    <submittedName>
        <fullName evidence="1">Uncharacterized protein</fullName>
    </submittedName>
</protein>
<keyword evidence="2" id="KW-1185">Reference proteome</keyword>
<organism evidence="1 2">
    <name type="scientific">Chaetomium tenue</name>
    <dbReference type="NCBI Taxonomy" id="1854479"/>
    <lineage>
        <taxon>Eukaryota</taxon>
        <taxon>Fungi</taxon>
        <taxon>Dikarya</taxon>
        <taxon>Ascomycota</taxon>
        <taxon>Pezizomycotina</taxon>
        <taxon>Sordariomycetes</taxon>
        <taxon>Sordariomycetidae</taxon>
        <taxon>Sordariales</taxon>
        <taxon>Chaetomiaceae</taxon>
        <taxon>Chaetomium</taxon>
    </lineage>
</organism>
<dbReference type="Proteomes" id="UP000724584">
    <property type="component" value="Unassembled WGS sequence"/>
</dbReference>
<evidence type="ECO:0000313" key="2">
    <source>
        <dbReference type="Proteomes" id="UP000724584"/>
    </source>
</evidence>
<gene>
    <name evidence="1" type="ORF">F5144DRAFT_593659</name>
</gene>